<evidence type="ECO:0000313" key="3">
    <source>
        <dbReference type="Proteomes" id="UP000256845"/>
    </source>
</evidence>
<comment type="caution">
    <text evidence="2">The sequence shown here is derived from an EMBL/GenBank/DDBJ whole genome shotgun (WGS) entry which is preliminary data.</text>
</comment>
<name>A0A3D9HXJ6_9PROT</name>
<dbReference type="InterPro" id="IPR007420">
    <property type="entry name" value="DUF465"/>
</dbReference>
<evidence type="ECO:0000313" key="2">
    <source>
        <dbReference type="EMBL" id="RED54139.1"/>
    </source>
</evidence>
<dbReference type="Proteomes" id="UP000256845">
    <property type="component" value="Unassembled WGS sequence"/>
</dbReference>
<feature type="coiled-coil region" evidence="1">
    <location>
        <begin position="13"/>
        <end position="61"/>
    </location>
</feature>
<sequence length="68" mass="8147">MDEQEELVLLHQIEELKSEHRDLDDVIDRLTERIPYDQLQMQRLKKRKLAIKDEIARIEALLIPDIIA</sequence>
<evidence type="ECO:0008006" key="4">
    <source>
        <dbReference type="Google" id="ProtNLM"/>
    </source>
</evidence>
<proteinExistence type="predicted"/>
<gene>
    <name evidence="2" type="ORF">DFP90_101942</name>
</gene>
<reference evidence="2 3" key="1">
    <citation type="submission" date="2018-07" db="EMBL/GenBank/DDBJ databases">
        <title>Genomic Encyclopedia of Type Strains, Phase III (KMG-III): the genomes of soil and plant-associated and newly described type strains.</title>
        <authorList>
            <person name="Whitman W."/>
        </authorList>
    </citation>
    <scope>NUCLEOTIDE SEQUENCE [LARGE SCALE GENOMIC DNA]</scope>
    <source>
        <strain evidence="2 3">CECT 8488</strain>
    </source>
</reference>
<accession>A0A3D9HXJ6</accession>
<dbReference type="EMBL" id="QRDW01000001">
    <property type="protein sequence ID" value="RED54139.1"/>
    <property type="molecule type" value="Genomic_DNA"/>
</dbReference>
<dbReference type="Gene3D" id="6.10.280.50">
    <property type="match status" value="1"/>
</dbReference>
<keyword evidence="3" id="KW-1185">Reference proteome</keyword>
<dbReference type="OrthoDB" id="7869924at2"/>
<organism evidence="2 3">
    <name type="scientific">Aestuariispira insulae</name>
    <dbReference type="NCBI Taxonomy" id="1461337"/>
    <lineage>
        <taxon>Bacteria</taxon>
        <taxon>Pseudomonadati</taxon>
        <taxon>Pseudomonadota</taxon>
        <taxon>Alphaproteobacteria</taxon>
        <taxon>Rhodospirillales</taxon>
        <taxon>Kiloniellaceae</taxon>
        <taxon>Aestuariispira</taxon>
    </lineage>
</organism>
<evidence type="ECO:0000256" key="1">
    <source>
        <dbReference type="SAM" id="Coils"/>
    </source>
</evidence>
<dbReference type="Pfam" id="PF04325">
    <property type="entry name" value="DUF465"/>
    <property type="match status" value="1"/>
</dbReference>
<dbReference type="RefSeq" id="WP_115935218.1">
    <property type="nucleotide sequence ID" value="NZ_QRDW01000001.1"/>
</dbReference>
<protein>
    <recommendedName>
        <fullName evidence="4">DUF465 domain-containing protein</fullName>
    </recommendedName>
</protein>
<dbReference type="AlphaFoldDB" id="A0A3D9HXJ6"/>
<keyword evidence="1" id="KW-0175">Coiled coil</keyword>
<dbReference type="InterPro" id="IPR038444">
    <property type="entry name" value="DUF465_sf"/>
</dbReference>